<proteinExistence type="predicted"/>
<dbReference type="KEGG" id="pcm:AY601_3219"/>
<feature type="compositionally biased region" description="Pro residues" evidence="1">
    <location>
        <begin position="61"/>
        <end position="71"/>
    </location>
</feature>
<protein>
    <submittedName>
        <fullName evidence="2">Uncharacterized protein</fullName>
    </submittedName>
</protein>
<reference evidence="2 3" key="1">
    <citation type="submission" date="2016-03" db="EMBL/GenBank/DDBJ databases">
        <title>Complete genome sequence of Pedobacter cryoconitis PAMC 27485.</title>
        <authorList>
            <person name="Lee J."/>
            <person name="Kim O.-S."/>
        </authorList>
    </citation>
    <scope>NUCLEOTIDE SEQUENCE [LARGE SCALE GENOMIC DNA]</scope>
    <source>
        <strain evidence="2 3">PAMC 27485</strain>
    </source>
</reference>
<gene>
    <name evidence="2" type="ORF">AY601_3219</name>
</gene>
<feature type="region of interest" description="Disordered" evidence="1">
    <location>
        <begin position="42"/>
        <end position="71"/>
    </location>
</feature>
<dbReference type="PATRIC" id="fig|188932.3.peg.3354"/>
<dbReference type="EMBL" id="CP014504">
    <property type="protein sequence ID" value="AMQ00090.1"/>
    <property type="molecule type" value="Genomic_DNA"/>
</dbReference>
<dbReference type="Proteomes" id="UP000071561">
    <property type="component" value="Chromosome"/>
</dbReference>
<dbReference type="AlphaFoldDB" id="A0A127VFN2"/>
<evidence type="ECO:0000256" key="1">
    <source>
        <dbReference type="SAM" id="MobiDB-lite"/>
    </source>
</evidence>
<name>A0A127VFN2_9SPHI</name>
<accession>A0A127VFN2</accession>
<evidence type="ECO:0000313" key="2">
    <source>
        <dbReference type="EMBL" id="AMQ00090.1"/>
    </source>
</evidence>
<keyword evidence="3" id="KW-1185">Reference proteome</keyword>
<sequence>MYRFSFGDNIGYKLIIIAMSLTRKKLTLTKKTLFLYQKPLIGRPTYPPADPTSTLSAGSGFPPPSFKPENI</sequence>
<evidence type="ECO:0000313" key="3">
    <source>
        <dbReference type="Proteomes" id="UP000071561"/>
    </source>
</evidence>
<organism evidence="2 3">
    <name type="scientific">Pedobacter cryoconitis</name>
    <dbReference type="NCBI Taxonomy" id="188932"/>
    <lineage>
        <taxon>Bacteria</taxon>
        <taxon>Pseudomonadati</taxon>
        <taxon>Bacteroidota</taxon>
        <taxon>Sphingobacteriia</taxon>
        <taxon>Sphingobacteriales</taxon>
        <taxon>Sphingobacteriaceae</taxon>
        <taxon>Pedobacter</taxon>
    </lineage>
</organism>